<gene>
    <name evidence="5" type="ORF">FJU11_08150</name>
</gene>
<feature type="domain" description="HTH gntR-type" evidence="4">
    <location>
        <begin position="7"/>
        <end position="75"/>
    </location>
</feature>
<dbReference type="GO" id="GO:0003677">
    <property type="term" value="F:DNA binding"/>
    <property type="evidence" value="ECO:0007669"/>
    <property type="project" value="UniProtKB-KW"/>
</dbReference>
<organism evidence="5 6">
    <name type="scientific">Pararhizobium mangrovi</name>
    <dbReference type="NCBI Taxonomy" id="2590452"/>
    <lineage>
        <taxon>Bacteria</taxon>
        <taxon>Pseudomonadati</taxon>
        <taxon>Pseudomonadota</taxon>
        <taxon>Alphaproteobacteria</taxon>
        <taxon>Hyphomicrobiales</taxon>
        <taxon>Rhizobiaceae</taxon>
        <taxon>Rhizobium/Agrobacterium group</taxon>
        <taxon>Pararhizobium</taxon>
    </lineage>
</organism>
<dbReference type="InterPro" id="IPR011663">
    <property type="entry name" value="UTRA"/>
</dbReference>
<dbReference type="PROSITE" id="PS50949">
    <property type="entry name" value="HTH_GNTR"/>
    <property type="match status" value="1"/>
</dbReference>
<sequence>MLLDQPTPLYEQVRRQLLAEIEAGTLPEGSFLPPEPELCRRFDVSRITLRRAVSELCAVNVLIRQQGRGTMVGRRRVRQALVSLSGFSETMQELGLESRHRVLSRKDVDSPEIAMRLSAAKLVRVQRLFEVDDRPMTHEFLYFDLARFAAVLPDLEAGGSFYAALERHFGVVPGGAERTIDVVFPEADIRKHLDVQGFQPCYRTEKLVTKGGGEPLAFSVLLTPCHCVTYTLKV</sequence>
<dbReference type="Pfam" id="PF07702">
    <property type="entry name" value="UTRA"/>
    <property type="match status" value="1"/>
</dbReference>
<keyword evidence="2" id="KW-0238">DNA-binding</keyword>
<dbReference type="InterPro" id="IPR036388">
    <property type="entry name" value="WH-like_DNA-bd_sf"/>
</dbReference>
<dbReference type="PANTHER" id="PTHR44846:SF1">
    <property type="entry name" value="MANNOSYL-D-GLYCERATE TRANSPORT_METABOLISM SYSTEM REPRESSOR MNGR-RELATED"/>
    <property type="match status" value="1"/>
</dbReference>
<dbReference type="PANTHER" id="PTHR44846">
    <property type="entry name" value="MANNOSYL-D-GLYCERATE TRANSPORT/METABOLISM SYSTEM REPRESSOR MNGR-RELATED"/>
    <property type="match status" value="1"/>
</dbReference>
<dbReference type="InterPro" id="IPR000524">
    <property type="entry name" value="Tscrpt_reg_HTH_GntR"/>
</dbReference>
<dbReference type="InterPro" id="IPR050679">
    <property type="entry name" value="Bact_HTH_transcr_reg"/>
</dbReference>
<dbReference type="Proteomes" id="UP000320314">
    <property type="component" value="Unassembled WGS sequence"/>
</dbReference>
<evidence type="ECO:0000313" key="5">
    <source>
        <dbReference type="EMBL" id="TPW29040.1"/>
    </source>
</evidence>
<dbReference type="OrthoDB" id="5454556at2"/>
<evidence type="ECO:0000313" key="6">
    <source>
        <dbReference type="Proteomes" id="UP000320314"/>
    </source>
</evidence>
<evidence type="ECO:0000256" key="3">
    <source>
        <dbReference type="ARBA" id="ARBA00023163"/>
    </source>
</evidence>
<dbReference type="SUPFAM" id="SSF46785">
    <property type="entry name" value="Winged helix' DNA-binding domain"/>
    <property type="match status" value="1"/>
</dbReference>
<keyword evidence="1" id="KW-0805">Transcription regulation</keyword>
<accession>A0A506U5B0</accession>
<dbReference type="CDD" id="cd07377">
    <property type="entry name" value="WHTH_GntR"/>
    <property type="match status" value="1"/>
</dbReference>
<dbReference type="SMART" id="SM00345">
    <property type="entry name" value="HTH_GNTR"/>
    <property type="match status" value="1"/>
</dbReference>
<evidence type="ECO:0000256" key="2">
    <source>
        <dbReference type="ARBA" id="ARBA00023125"/>
    </source>
</evidence>
<dbReference type="GO" id="GO:0003700">
    <property type="term" value="F:DNA-binding transcription factor activity"/>
    <property type="evidence" value="ECO:0007669"/>
    <property type="project" value="InterPro"/>
</dbReference>
<dbReference type="PRINTS" id="PR00035">
    <property type="entry name" value="HTHGNTR"/>
</dbReference>
<protein>
    <submittedName>
        <fullName evidence="5">GntR family transcriptional regulator</fullName>
    </submittedName>
</protein>
<evidence type="ECO:0000259" key="4">
    <source>
        <dbReference type="PROSITE" id="PS50949"/>
    </source>
</evidence>
<keyword evidence="3" id="KW-0804">Transcription</keyword>
<dbReference type="EMBL" id="VHLH01000013">
    <property type="protein sequence ID" value="TPW29040.1"/>
    <property type="molecule type" value="Genomic_DNA"/>
</dbReference>
<keyword evidence="6" id="KW-1185">Reference proteome</keyword>
<proteinExistence type="predicted"/>
<comment type="caution">
    <text evidence="5">The sequence shown here is derived from an EMBL/GenBank/DDBJ whole genome shotgun (WGS) entry which is preliminary data.</text>
</comment>
<dbReference type="Gene3D" id="1.10.10.10">
    <property type="entry name" value="Winged helix-like DNA-binding domain superfamily/Winged helix DNA-binding domain"/>
    <property type="match status" value="1"/>
</dbReference>
<dbReference type="Pfam" id="PF00392">
    <property type="entry name" value="GntR"/>
    <property type="match status" value="1"/>
</dbReference>
<dbReference type="GO" id="GO:0045892">
    <property type="term" value="P:negative regulation of DNA-templated transcription"/>
    <property type="evidence" value="ECO:0007669"/>
    <property type="project" value="TreeGrafter"/>
</dbReference>
<dbReference type="SUPFAM" id="SSF64288">
    <property type="entry name" value="Chorismate lyase-like"/>
    <property type="match status" value="1"/>
</dbReference>
<dbReference type="AlphaFoldDB" id="A0A506U5B0"/>
<dbReference type="Gene3D" id="3.40.1410.10">
    <property type="entry name" value="Chorismate lyase-like"/>
    <property type="match status" value="1"/>
</dbReference>
<reference evidence="5 6" key="1">
    <citation type="submission" date="2019-06" db="EMBL/GenBank/DDBJ databases">
        <authorList>
            <person name="Li M."/>
        </authorList>
    </citation>
    <scope>NUCLEOTIDE SEQUENCE [LARGE SCALE GENOMIC DNA]</scope>
    <source>
        <strain evidence="5 6">BGMRC6574</strain>
    </source>
</reference>
<name>A0A506U5B0_9HYPH</name>
<dbReference type="InterPro" id="IPR028978">
    <property type="entry name" value="Chorismate_lyase_/UTRA_dom_sf"/>
</dbReference>
<dbReference type="SMART" id="SM00866">
    <property type="entry name" value="UTRA"/>
    <property type="match status" value="1"/>
</dbReference>
<evidence type="ECO:0000256" key="1">
    <source>
        <dbReference type="ARBA" id="ARBA00023015"/>
    </source>
</evidence>
<dbReference type="InterPro" id="IPR036390">
    <property type="entry name" value="WH_DNA-bd_sf"/>
</dbReference>